<evidence type="ECO:0000256" key="2">
    <source>
        <dbReference type="ARBA" id="ARBA00023002"/>
    </source>
</evidence>
<proteinExistence type="predicted"/>
<dbReference type="RefSeq" id="WP_286662136.1">
    <property type="nucleotide sequence ID" value="NZ_JASZYV010000005.1"/>
</dbReference>
<keyword evidence="2" id="KW-0560">Oxidoreductase</keyword>
<dbReference type="PANTHER" id="PTHR11516:SF60">
    <property type="entry name" value="PYRUVATE DEHYDROGENASE E1 COMPONENT SUBUNIT ALPHA"/>
    <property type="match status" value="1"/>
</dbReference>
<evidence type="ECO:0000313" key="6">
    <source>
        <dbReference type="Proteomes" id="UP001174908"/>
    </source>
</evidence>
<feature type="domain" description="Dehydrogenase E1 component" evidence="4">
    <location>
        <begin position="47"/>
        <end position="333"/>
    </location>
</feature>
<evidence type="ECO:0000256" key="3">
    <source>
        <dbReference type="ARBA" id="ARBA00023052"/>
    </source>
</evidence>
<dbReference type="Gene3D" id="3.40.50.970">
    <property type="match status" value="1"/>
</dbReference>
<reference evidence="5" key="1">
    <citation type="submission" date="2023-06" db="EMBL/GenBank/DDBJ databases">
        <authorList>
            <person name="Jiang Y."/>
            <person name="Liu Q."/>
        </authorList>
    </citation>
    <scope>NUCLEOTIDE SEQUENCE</scope>
    <source>
        <strain evidence="5">CGMCC 1.12089</strain>
    </source>
</reference>
<sequence>MNSPLPDLGERRSLYRTMLRIRAFEDAAEAASQGGVSAYGQQAGTAAKVRGPLHLSTGQEAVPAGVCAHLRRGDYLTSTHRGHGHTLAKGADLTRMMCELFGKATGFNGGKGGSMHIADFSVGMLGANGVVAAGLPIAVGAAHAQKLRKSSAAGGAVDGDAITACFFGDGAINRGPFLEALNWAKVYQLPVLFVCEDNRWSATTSSGPMTAGDGASARAASMDIESVQVDGNDVFAVHGAASDLIAQVRTGQGPRLLHALTYRVKGHVSVDPAAYRDAGELAAALETDPIARARAALLASGVSAAELDALQDEALAEVQDALAAADAAPWPEATAAFEDVQDVGAGQWI</sequence>
<dbReference type="InterPro" id="IPR001017">
    <property type="entry name" value="DH_E1"/>
</dbReference>
<dbReference type="Proteomes" id="UP001174908">
    <property type="component" value="Unassembled WGS sequence"/>
</dbReference>
<dbReference type="CDD" id="cd02000">
    <property type="entry name" value="TPP_E1_PDC_ADC_BCADC"/>
    <property type="match status" value="1"/>
</dbReference>
<dbReference type="InterPro" id="IPR050642">
    <property type="entry name" value="PDH_E1_Alpha_Subunit"/>
</dbReference>
<keyword evidence="6" id="KW-1185">Reference proteome</keyword>
<evidence type="ECO:0000259" key="4">
    <source>
        <dbReference type="Pfam" id="PF00676"/>
    </source>
</evidence>
<comment type="cofactor">
    <cofactor evidence="1">
        <name>thiamine diphosphate</name>
        <dbReference type="ChEBI" id="CHEBI:58937"/>
    </cofactor>
</comment>
<evidence type="ECO:0000256" key="1">
    <source>
        <dbReference type="ARBA" id="ARBA00001964"/>
    </source>
</evidence>
<evidence type="ECO:0000313" key="5">
    <source>
        <dbReference type="EMBL" id="MDM0047028.1"/>
    </source>
</evidence>
<dbReference type="EMBL" id="JASZYV010000005">
    <property type="protein sequence ID" value="MDM0047028.1"/>
    <property type="molecule type" value="Genomic_DNA"/>
</dbReference>
<dbReference type="InterPro" id="IPR029061">
    <property type="entry name" value="THDP-binding"/>
</dbReference>
<dbReference type="PANTHER" id="PTHR11516">
    <property type="entry name" value="PYRUVATE DEHYDROGENASE E1 COMPONENT, ALPHA SUBUNIT BACTERIAL AND ORGANELLAR"/>
    <property type="match status" value="1"/>
</dbReference>
<organism evidence="5 6">
    <name type="scientific">Variovorax dokdonensis</name>
    <dbReference type="NCBI Taxonomy" id="344883"/>
    <lineage>
        <taxon>Bacteria</taxon>
        <taxon>Pseudomonadati</taxon>
        <taxon>Pseudomonadota</taxon>
        <taxon>Betaproteobacteria</taxon>
        <taxon>Burkholderiales</taxon>
        <taxon>Comamonadaceae</taxon>
        <taxon>Variovorax</taxon>
    </lineage>
</organism>
<gene>
    <name evidence="5" type="ORF">QTH91_21230</name>
</gene>
<dbReference type="Pfam" id="PF00676">
    <property type="entry name" value="E1_dh"/>
    <property type="match status" value="1"/>
</dbReference>
<dbReference type="SUPFAM" id="SSF52518">
    <property type="entry name" value="Thiamin diphosphate-binding fold (THDP-binding)"/>
    <property type="match status" value="1"/>
</dbReference>
<name>A0ABT7NGG6_9BURK</name>
<comment type="caution">
    <text evidence="5">The sequence shown here is derived from an EMBL/GenBank/DDBJ whole genome shotgun (WGS) entry which is preliminary data.</text>
</comment>
<accession>A0ABT7NGG6</accession>
<keyword evidence="3" id="KW-0786">Thiamine pyrophosphate</keyword>
<protein>
    <submittedName>
        <fullName evidence="5">Thiamine pyrophosphate-dependent dehydrogenase E1 component subunit alpha</fullName>
    </submittedName>
</protein>